<keyword evidence="2" id="KW-1185">Reference proteome</keyword>
<accession>A0ABD1SPX2</accession>
<evidence type="ECO:0000313" key="2">
    <source>
        <dbReference type="Proteomes" id="UP001604277"/>
    </source>
</evidence>
<proteinExistence type="predicted"/>
<dbReference type="Pfam" id="PF09713">
    <property type="entry name" value="A_thal_3526"/>
    <property type="match status" value="1"/>
</dbReference>
<dbReference type="PANTHER" id="PTHR31871:SF1">
    <property type="entry name" value="HISTIDINE-TRNA LIGASE"/>
    <property type="match status" value="1"/>
</dbReference>
<dbReference type="NCBIfam" id="TIGR01589">
    <property type="entry name" value="A_thal_3526"/>
    <property type="match status" value="1"/>
</dbReference>
<evidence type="ECO:0008006" key="3">
    <source>
        <dbReference type="Google" id="ProtNLM"/>
    </source>
</evidence>
<dbReference type="PANTHER" id="PTHR31871">
    <property type="entry name" value="OS02G0137100 PROTEIN"/>
    <property type="match status" value="1"/>
</dbReference>
<protein>
    <recommendedName>
        <fullName evidence="3">Angiotensin-converting enzyme 2</fullName>
    </recommendedName>
</protein>
<sequence length="355" mass="38912">MSNGEGRKVSVQDIQLVQNLIERCLQLYMSQKEVVNTLLLQAKIEPGFTELVWQKLETENPAFFKAYHLRLIAKDQILRFNQLLDRQIQLMRQLYPTVVASIPLSNGSQIHPMHNNSVYHTPELSGPSLRTENVHQQISTITNAYTNGASSLQPTIPNAYTNGESSLPPSMPVVVNMAGHVGRIDISANMPLAQSSNAGIIQGMNGGMMKSEASHADDPQFMFVADRNLQEPNTTIGDASVSPFVGVESNSQALNETFLDHDPNAFGFLGQISRNFSLSDLTADFSNNTGAIPYVLSTGGWAPNWISFASPAIRTIDLPIKGNLSGMLIEVVGIQLIEVISEEFIKETGKDKQSN</sequence>
<comment type="caution">
    <text evidence="1">The sequence shown here is derived from an EMBL/GenBank/DDBJ whole genome shotgun (WGS) entry which is preliminary data.</text>
</comment>
<dbReference type="EMBL" id="JBFOLJ010000010">
    <property type="protein sequence ID" value="KAL2501834.1"/>
    <property type="molecule type" value="Genomic_DNA"/>
</dbReference>
<dbReference type="InterPro" id="IPR006476">
    <property type="entry name" value="CHP01589_pln"/>
</dbReference>
<organism evidence="1 2">
    <name type="scientific">Forsythia ovata</name>
    <dbReference type="NCBI Taxonomy" id="205694"/>
    <lineage>
        <taxon>Eukaryota</taxon>
        <taxon>Viridiplantae</taxon>
        <taxon>Streptophyta</taxon>
        <taxon>Embryophyta</taxon>
        <taxon>Tracheophyta</taxon>
        <taxon>Spermatophyta</taxon>
        <taxon>Magnoliopsida</taxon>
        <taxon>eudicotyledons</taxon>
        <taxon>Gunneridae</taxon>
        <taxon>Pentapetalae</taxon>
        <taxon>asterids</taxon>
        <taxon>lamiids</taxon>
        <taxon>Lamiales</taxon>
        <taxon>Oleaceae</taxon>
        <taxon>Forsythieae</taxon>
        <taxon>Forsythia</taxon>
    </lineage>
</organism>
<evidence type="ECO:0000313" key="1">
    <source>
        <dbReference type="EMBL" id="KAL2501834.1"/>
    </source>
</evidence>
<reference evidence="2" key="1">
    <citation type="submission" date="2024-07" db="EMBL/GenBank/DDBJ databases">
        <title>Two chromosome-level genome assemblies of Korean endemic species Abeliophyllum distichum and Forsythia ovata (Oleaceae).</title>
        <authorList>
            <person name="Jang H."/>
        </authorList>
    </citation>
    <scope>NUCLEOTIDE SEQUENCE [LARGE SCALE GENOMIC DNA]</scope>
</reference>
<dbReference type="AlphaFoldDB" id="A0ABD1SPX2"/>
<dbReference type="Proteomes" id="UP001604277">
    <property type="component" value="Unassembled WGS sequence"/>
</dbReference>
<name>A0ABD1SPX2_9LAMI</name>
<gene>
    <name evidence="1" type="ORF">Fot_35682</name>
</gene>